<dbReference type="Pfam" id="PF00646">
    <property type="entry name" value="F-box"/>
    <property type="match status" value="2"/>
</dbReference>
<name>A0AA88UYX0_9ASTE</name>
<feature type="chain" id="PRO_5041660665" description="F-box domain-containing protein" evidence="1">
    <location>
        <begin position="22"/>
        <end position="695"/>
    </location>
</feature>
<dbReference type="InterPro" id="IPR001810">
    <property type="entry name" value="F-box_dom"/>
</dbReference>
<dbReference type="InterPro" id="IPR017451">
    <property type="entry name" value="F-box-assoc_interact_dom"/>
</dbReference>
<evidence type="ECO:0000313" key="4">
    <source>
        <dbReference type="Proteomes" id="UP001188597"/>
    </source>
</evidence>
<evidence type="ECO:0000313" key="3">
    <source>
        <dbReference type="EMBL" id="KAK2998422.1"/>
    </source>
</evidence>
<accession>A0AA88UYX0</accession>
<feature type="signal peptide" evidence="1">
    <location>
        <begin position="1"/>
        <end position="21"/>
    </location>
</feature>
<reference evidence="3" key="1">
    <citation type="submission" date="2022-12" db="EMBL/GenBank/DDBJ databases">
        <title>Draft genome assemblies for two species of Escallonia (Escalloniales).</title>
        <authorList>
            <person name="Chanderbali A."/>
            <person name="Dervinis C."/>
            <person name="Anghel I."/>
            <person name="Soltis D."/>
            <person name="Soltis P."/>
            <person name="Zapata F."/>
        </authorList>
    </citation>
    <scope>NUCLEOTIDE SEQUENCE</scope>
    <source>
        <strain evidence="3">UCBG64.0493</strain>
        <tissue evidence="3">Leaf</tissue>
    </source>
</reference>
<organism evidence="3 4">
    <name type="scientific">Escallonia herrerae</name>
    <dbReference type="NCBI Taxonomy" id="1293975"/>
    <lineage>
        <taxon>Eukaryota</taxon>
        <taxon>Viridiplantae</taxon>
        <taxon>Streptophyta</taxon>
        <taxon>Embryophyta</taxon>
        <taxon>Tracheophyta</taxon>
        <taxon>Spermatophyta</taxon>
        <taxon>Magnoliopsida</taxon>
        <taxon>eudicotyledons</taxon>
        <taxon>Gunneridae</taxon>
        <taxon>Pentapetalae</taxon>
        <taxon>asterids</taxon>
        <taxon>campanulids</taxon>
        <taxon>Escalloniales</taxon>
        <taxon>Escalloniaceae</taxon>
        <taxon>Escallonia</taxon>
    </lineage>
</organism>
<dbReference type="SMART" id="SM00256">
    <property type="entry name" value="FBOX"/>
    <property type="match status" value="2"/>
</dbReference>
<keyword evidence="4" id="KW-1185">Reference proteome</keyword>
<dbReference type="Pfam" id="PF08268">
    <property type="entry name" value="FBA_3"/>
    <property type="match status" value="2"/>
</dbReference>
<dbReference type="EMBL" id="JAVXUP010003658">
    <property type="protein sequence ID" value="KAK2998422.1"/>
    <property type="molecule type" value="Genomic_DNA"/>
</dbReference>
<feature type="domain" description="F-box" evidence="2">
    <location>
        <begin position="437"/>
        <end position="482"/>
    </location>
</feature>
<dbReference type="AlphaFoldDB" id="A0AA88UYX0"/>
<dbReference type="InterPro" id="IPR036047">
    <property type="entry name" value="F-box-like_dom_sf"/>
</dbReference>
<dbReference type="PANTHER" id="PTHR31672">
    <property type="entry name" value="BNACNNG10540D PROTEIN"/>
    <property type="match status" value="1"/>
</dbReference>
<gene>
    <name evidence="3" type="ORF">RJ639_024598</name>
</gene>
<dbReference type="Gene3D" id="1.20.1280.50">
    <property type="match status" value="1"/>
</dbReference>
<dbReference type="NCBIfam" id="TIGR01640">
    <property type="entry name" value="F_box_assoc_1"/>
    <property type="match status" value="2"/>
</dbReference>
<dbReference type="SUPFAM" id="SSF81383">
    <property type="entry name" value="F-box domain"/>
    <property type="match status" value="2"/>
</dbReference>
<protein>
    <recommendedName>
        <fullName evidence="2">F-box domain-containing protein</fullName>
    </recommendedName>
</protein>
<dbReference type="PROSITE" id="PS50181">
    <property type="entry name" value="FBOX"/>
    <property type="match status" value="1"/>
</dbReference>
<dbReference type="InterPro" id="IPR050796">
    <property type="entry name" value="SCF_F-box_component"/>
</dbReference>
<evidence type="ECO:0000256" key="1">
    <source>
        <dbReference type="SAM" id="SignalP"/>
    </source>
</evidence>
<proteinExistence type="predicted"/>
<dbReference type="PANTHER" id="PTHR31672:SF13">
    <property type="entry name" value="F-BOX PROTEIN CPR30-LIKE"/>
    <property type="match status" value="1"/>
</dbReference>
<evidence type="ECO:0000259" key="2">
    <source>
        <dbReference type="PROSITE" id="PS50181"/>
    </source>
</evidence>
<keyword evidence="1" id="KW-0732">Signal</keyword>
<dbReference type="Proteomes" id="UP001188597">
    <property type="component" value="Unassembled WGS sequence"/>
</dbReference>
<sequence length="695" mass="79778">MAKQTVASLLLIAVLVLCIGCKEVRVEGLQCCFDNHIGSCNPGTSDDDRSRRQQSEKLGNAQPVFEEETMDYHGSSILDLPLNIVVDDILSSLPTKTIIHWRCVCWTFRNIISDKYFANLHLLRSPGCLVIHHFDVDGYLSAYTVNELKDKPYPNSPQHNQSMKFDLKENFPRAKLHLVCSANGFLCLRESDAHAVCICNPVMPEYLILPPPEHTHWNIWKVDYAFGYCPVTGQYKVVCLSRIETHDPATRSSSYKLEVEVYTLGTRTWRNTGHFTHRLRGRSGVLVNGKIYWLVNAEELCECPDSKWSFDFETELTEHVSLPPKFSEDLWSFKALNQNLTNLVKRVKRERQREKGSRWTVRGHLGNQIFGNLEKRQTIACSFMHKYLHLLSEGVLPEVSISCFTPAKYFLQKKRRQSEKLGNTQPVAEEETMDYHGSSISDLPLNIVVDILSRLLTKNIIHCRCVCWTFHNIISDKYFANLHLLRSPGCLVIHHFNVDGFTSAYTVNELKEKPYRNSLQRNQLMKFDLKEKFPNAKLHLVCSANGFLCLRESDTHAVCICNPVMREYVIPPPPEHTHWNIWKVDYAFGYCPVTGQYKVVCLSGVEPHEPATRSSSYKLEVEVYALGTRTWRNIGQFTHRLPGRSGVPVNGKIYWLVNAEGLRECPDSIWSFDFETELTEHVSLPVTLLDFFTLI</sequence>
<dbReference type="InterPro" id="IPR013187">
    <property type="entry name" value="F-box-assoc_dom_typ3"/>
</dbReference>
<comment type="caution">
    <text evidence="3">The sequence shown here is derived from an EMBL/GenBank/DDBJ whole genome shotgun (WGS) entry which is preliminary data.</text>
</comment>